<evidence type="ECO:0000256" key="2">
    <source>
        <dbReference type="SAM" id="Phobius"/>
    </source>
</evidence>
<keyword evidence="6" id="KW-1185">Reference proteome</keyword>
<dbReference type="EMBL" id="JADBDZ010000001">
    <property type="protein sequence ID" value="MBE1530986.1"/>
    <property type="molecule type" value="Genomic_DNA"/>
</dbReference>
<feature type="domain" description="Mammalian cell entry C-terminal" evidence="4">
    <location>
        <begin position="127"/>
        <end position="296"/>
    </location>
</feature>
<proteinExistence type="predicted"/>
<evidence type="ECO:0000259" key="3">
    <source>
        <dbReference type="Pfam" id="PF02470"/>
    </source>
</evidence>
<dbReference type="RefSeq" id="WP_192757925.1">
    <property type="nucleotide sequence ID" value="NZ_JADBDZ010000001.1"/>
</dbReference>
<dbReference type="NCBIfam" id="TIGR00996">
    <property type="entry name" value="Mtu_fam_mce"/>
    <property type="match status" value="1"/>
</dbReference>
<accession>A0ABR9JKS4</accession>
<sequence>MSDETLSARSRTIFGLVGAGVLAASAALIAVGATQSHEGSTYYTARFGTAGQGLDPEKSEVKIRGIEVGTVASLELRDDGKVSVRLRLDEGVRIPDTTVAAIEPVSVFGPKDLTLNLGEHELSGPYLDDGGHIEKTRDPQELADTAWPTYELTQAINPDDVVTLLHTFGTGLSGQGPALRRTIDNGTKVIDATHRNREVIRSLLNDLTGVSQTLGTRGDTVTGIAGDFNELSAVINAKPDKVTRLLDEASELGDRVGGTLQRQGGNLGDVVDGAADVADVANGQLRNVPVMIDSLNGFFRLLAQIIRIPGPDGTMIAQASNRLPLDICGIIRDLCPTTSFETSFGNGAANNTAKTNGTNGTNGRRP</sequence>
<evidence type="ECO:0000259" key="4">
    <source>
        <dbReference type="Pfam" id="PF11887"/>
    </source>
</evidence>
<name>A0ABR9JKS4_9ACTN</name>
<evidence type="ECO:0000313" key="6">
    <source>
        <dbReference type="Proteomes" id="UP000627838"/>
    </source>
</evidence>
<dbReference type="Proteomes" id="UP000627838">
    <property type="component" value="Unassembled WGS sequence"/>
</dbReference>
<keyword evidence="2" id="KW-0472">Membrane</keyword>
<dbReference type="InterPro" id="IPR024516">
    <property type="entry name" value="Mce_C"/>
</dbReference>
<keyword evidence="2" id="KW-1133">Transmembrane helix</keyword>
<protein>
    <submittedName>
        <fullName evidence="5">Phospholipid/cholesterol/gamma-HCH transport system substrate-binding protein</fullName>
    </submittedName>
</protein>
<dbReference type="InterPro" id="IPR005693">
    <property type="entry name" value="Mce"/>
</dbReference>
<evidence type="ECO:0000256" key="1">
    <source>
        <dbReference type="SAM" id="MobiDB-lite"/>
    </source>
</evidence>
<dbReference type="PANTHER" id="PTHR33371">
    <property type="entry name" value="INTERMEMBRANE PHOSPHOLIPID TRANSPORT SYSTEM BINDING PROTEIN MLAD-RELATED"/>
    <property type="match status" value="1"/>
</dbReference>
<dbReference type="Pfam" id="PF11887">
    <property type="entry name" value="Mce4_CUP1"/>
    <property type="match status" value="1"/>
</dbReference>
<dbReference type="InterPro" id="IPR003399">
    <property type="entry name" value="Mce/MlaD"/>
</dbReference>
<dbReference type="PANTHER" id="PTHR33371:SF16">
    <property type="entry name" value="MCE-FAMILY PROTEIN MCE3F"/>
    <property type="match status" value="1"/>
</dbReference>
<keyword evidence="2" id="KW-0812">Transmembrane</keyword>
<dbReference type="InterPro" id="IPR052336">
    <property type="entry name" value="MlaD_Phospholipid_Transporter"/>
</dbReference>
<reference evidence="5 6" key="1">
    <citation type="submission" date="2020-10" db="EMBL/GenBank/DDBJ databases">
        <title>Sequencing the genomes of 1000 actinobacteria strains.</title>
        <authorList>
            <person name="Klenk H.-P."/>
        </authorList>
    </citation>
    <scope>NUCLEOTIDE SEQUENCE [LARGE SCALE GENOMIC DNA]</scope>
    <source>
        <strain evidence="5 6">DSM 46744</strain>
    </source>
</reference>
<organism evidence="5 6">
    <name type="scientific">Actinomadura algeriensis</name>
    <dbReference type="NCBI Taxonomy" id="1679523"/>
    <lineage>
        <taxon>Bacteria</taxon>
        <taxon>Bacillati</taxon>
        <taxon>Actinomycetota</taxon>
        <taxon>Actinomycetes</taxon>
        <taxon>Streptosporangiales</taxon>
        <taxon>Thermomonosporaceae</taxon>
        <taxon>Actinomadura</taxon>
    </lineage>
</organism>
<feature type="transmembrane region" description="Helical" evidence="2">
    <location>
        <begin position="12"/>
        <end position="33"/>
    </location>
</feature>
<feature type="compositionally biased region" description="Low complexity" evidence="1">
    <location>
        <begin position="345"/>
        <end position="366"/>
    </location>
</feature>
<evidence type="ECO:0000313" key="5">
    <source>
        <dbReference type="EMBL" id="MBE1530986.1"/>
    </source>
</evidence>
<gene>
    <name evidence="5" type="ORF">H4W34_000819</name>
</gene>
<comment type="caution">
    <text evidence="5">The sequence shown here is derived from an EMBL/GenBank/DDBJ whole genome shotgun (WGS) entry which is preliminary data.</text>
</comment>
<dbReference type="Pfam" id="PF02470">
    <property type="entry name" value="MlaD"/>
    <property type="match status" value="1"/>
</dbReference>
<feature type="region of interest" description="Disordered" evidence="1">
    <location>
        <begin position="342"/>
        <end position="366"/>
    </location>
</feature>
<feature type="domain" description="Mce/MlaD" evidence="3">
    <location>
        <begin position="41"/>
        <end position="115"/>
    </location>
</feature>